<dbReference type="AlphaFoldDB" id="A0A7K1FMC5"/>
<feature type="compositionally biased region" description="Polar residues" evidence="1">
    <location>
        <begin position="19"/>
        <end position="28"/>
    </location>
</feature>
<keyword evidence="3" id="KW-1185">Reference proteome</keyword>
<gene>
    <name evidence="2" type="ORF">GIS00_15100</name>
</gene>
<evidence type="ECO:0000313" key="2">
    <source>
        <dbReference type="EMBL" id="MTD15268.1"/>
    </source>
</evidence>
<reference evidence="2 3" key="1">
    <citation type="submission" date="2019-11" db="EMBL/GenBank/DDBJ databases">
        <authorList>
            <person name="Jiang L.-Q."/>
        </authorList>
    </citation>
    <scope>NUCLEOTIDE SEQUENCE [LARGE SCALE GENOMIC DNA]</scope>
    <source>
        <strain evidence="2 3">YIM 132087</strain>
    </source>
</reference>
<protein>
    <submittedName>
        <fullName evidence="2">Uncharacterized protein</fullName>
    </submittedName>
</protein>
<evidence type="ECO:0000256" key="1">
    <source>
        <dbReference type="SAM" id="MobiDB-lite"/>
    </source>
</evidence>
<dbReference type="RefSeq" id="WP_154769215.1">
    <property type="nucleotide sequence ID" value="NZ_WLYK01000005.1"/>
</dbReference>
<comment type="caution">
    <text evidence="2">The sequence shown here is derived from an EMBL/GenBank/DDBJ whole genome shotgun (WGS) entry which is preliminary data.</text>
</comment>
<dbReference type="EMBL" id="WLYK01000005">
    <property type="protein sequence ID" value="MTD15268.1"/>
    <property type="molecule type" value="Genomic_DNA"/>
</dbReference>
<sequence length="52" mass="5513">MGTHARHVQRFITAHRYPASTTGSTSARPSPAEPGITRDADHAAISTEINGI</sequence>
<feature type="region of interest" description="Disordered" evidence="1">
    <location>
        <begin position="13"/>
        <end position="52"/>
    </location>
</feature>
<name>A0A7K1FMC5_9ACTN</name>
<organism evidence="2 3">
    <name type="scientific">Nakamurella alba</name>
    <dbReference type="NCBI Taxonomy" id="2665158"/>
    <lineage>
        <taxon>Bacteria</taxon>
        <taxon>Bacillati</taxon>
        <taxon>Actinomycetota</taxon>
        <taxon>Actinomycetes</taxon>
        <taxon>Nakamurellales</taxon>
        <taxon>Nakamurellaceae</taxon>
        <taxon>Nakamurella</taxon>
    </lineage>
</organism>
<accession>A0A7K1FMC5</accession>
<dbReference type="Proteomes" id="UP000460221">
    <property type="component" value="Unassembled WGS sequence"/>
</dbReference>
<evidence type="ECO:0000313" key="3">
    <source>
        <dbReference type="Proteomes" id="UP000460221"/>
    </source>
</evidence>
<proteinExistence type="predicted"/>